<evidence type="ECO:0000256" key="1">
    <source>
        <dbReference type="SAM" id="MobiDB-lite"/>
    </source>
</evidence>
<feature type="compositionally biased region" description="Polar residues" evidence="1">
    <location>
        <begin position="114"/>
        <end position="123"/>
    </location>
</feature>
<keyword evidence="3" id="KW-1185">Reference proteome</keyword>
<name>A0A7K1V576_9NOCA</name>
<accession>A0A7K1V576</accession>
<sequence length="144" mass="15301">MADQTPARHRSLLDAVADETERVHAAIGTRTVTATSADGGISVAVSADGTVHDWRIAGADAHTNRLVASLVGLIGQAHTAAQQAIRTELDAISDREEVRAATDAARDALARTPVTPSSAASNDTWDEDYYEYEYRGKSRIAAPE</sequence>
<evidence type="ECO:0000313" key="2">
    <source>
        <dbReference type="EMBL" id="MVU81599.1"/>
    </source>
</evidence>
<feature type="compositionally biased region" description="Basic and acidic residues" evidence="1">
    <location>
        <begin position="100"/>
        <end position="109"/>
    </location>
</feature>
<dbReference type="RefSeq" id="WP_157391147.1">
    <property type="nucleotide sequence ID" value="NZ_WRPP01000006.1"/>
</dbReference>
<comment type="caution">
    <text evidence="2">The sequence shown here is derived from an EMBL/GenBank/DDBJ whole genome shotgun (WGS) entry which is preliminary data.</text>
</comment>
<gene>
    <name evidence="2" type="ORF">GPX89_30710</name>
</gene>
<proteinExistence type="predicted"/>
<evidence type="ECO:0000313" key="3">
    <source>
        <dbReference type="Proteomes" id="UP000466794"/>
    </source>
</evidence>
<feature type="region of interest" description="Disordered" evidence="1">
    <location>
        <begin position="100"/>
        <end position="125"/>
    </location>
</feature>
<reference evidence="2 3" key="1">
    <citation type="submission" date="2019-12" db="EMBL/GenBank/DDBJ databases">
        <title>Nocardia sp. nov. ET3-3 isolated from soil.</title>
        <authorList>
            <person name="Kanchanasin P."/>
            <person name="Tanasupawat S."/>
            <person name="Yuki M."/>
            <person name="Kudo T."/>
        </authorList>
    </citation>
    <scope>NUCLEOTIDE SEQUENCE [LARGE SCALE GENOMIC DNA]</scope>
    <source>
        <strain evidence="2 3">ET3-3</strain>
    </source>
</reference>
<organism evidence="2 3">
    <name type="scientific">Nocardia terrae</name>
    <dbReference type="NCBI Taxonomy" id="2675851"/>
    <lineage>
        <taxon>Bacteria</taxon>
        <taxon>Bacillati</taxon>
        <taxon>Actinomycetota</taxon>
        <taxon>Actinomycetes</taxon>
        <taxon>Mycobacteriales</taxon>
        <taxon>Nocardiaceae</taxon>
        <taxon>Nocardia</taxon>
    </lineage>
</organism>
<dbReference type="AlphaFoldDB" id="A0A7K1V576"/>
<protein>
    <submittedName>
        <fullName evidence="2">Uncharacterized protein</fullName>
    </submittedName>
</protein>
<dbReference type="EMBL" id="WRPP01000006">
    <property type="protein sequence ID" value="MVU81599.1"/>
    <property type="molecule type" value="Genomic_DNA"/>
</dbReference>
<dbReference type="Proteomes" id="UP000466794">
    <property type="component" value="Unassembled WGS sequence"/>
</dbReference>